<dbReference type="AlphaFoldDB" id="A0A0C3CI02"/>
<proteinExistence type="inferred from homology"/>
<dbReference type="InterPro" id="IPR006626">
    <property type="entry name" value="PbH1"/>
</dbReference>
<dbReference type="SMART" id="SM00710">
    <property type="entry name" value="PbH1"/>
    <property type="match status" value="5"/>
</dbReference>
<dbReference type="GO" id="GO:0071555">
    <property type="term" value="P:cell wall organization"/>
    <property type="evidence" value="ECO:0007669"/>
    <property type="project" value="UniProtKB-KW"/>
</dbReference>
<dbReference type="SUPFAM" id="SSF51126">
    <property type="entry name" value="Pectin lyase-like"/>
    <property type="match status" value="1"/>
</dbReference>
<dbReference type="PANTHER" id="PTHR31884:SF1">
    <property type="entry name" value="POLYGALACTURONASE"/>
    <property type="match status" value="1"/>
</dbReference>
<evidence type="ECO:0000256" key="6">
    <source>
        <dbReference type="ARBA" id="ARBA00023157"/>
    </source>
</evidence>
<accession>A0A0C3CI02</accession>
<dbReference type="STRING" id="765440.A0A0C3CI02"/>
<dbReference type="Gene3D" id="2.160.20.10">
    <property type="entry name" value="Single-stranded right-handed beta-helix, Pectin lyase-like"/>
    <property type="match status" value="1"/>
</dbReference>
<dbReference type="InterPro" id="IPR000743">
    <property type="entry name" value="Glyco_hydro_28"/>
</dbReference>
<dbReference type="InterPro" id="IPR011050">
    <property type="entry name" value="Pectin_lyase_fold/virulence"/>
</dbReference>
<keyword evidence="8" id="KW-0961">Cell wall biogenesis/degradation</keyword>
<evidence type="ECO:0000256" key="10">
    <source>
        <dbReference type="PROSITE-ProRule" id="PRU10052"/>
    </source>
</evidence>
<comment type="catalytic activity">
    <reaction evidence="9">
        <text>(1,4-alpha-D-galacturonosyl)n+m + H2O = (1,4-alpha-D-galacturonosyl)n + (1,4-alpha-D-galacturonosyl)m.</text>
        <dbReference type="EC" id="3.2.1.15"/>
    </reaction>
</comment>
<gene>
    <name evidence="13" type="ORF">PILCRDRAFT_224491</name>
</gene>
<dbReference type="GO" id="GO:0005576">
    <property type="term" value="C:extracellular region"/>
    <property type="evidence" value="ECO:0007669"/>
    <property type="project" value="TreeGrafter"/>
</dbReference>
<comment type="similarity">
    <text evidence="1 11">Belongs to the glycosyl hydrolase 28 family.</text>
</comment>
<dbReference type="InterPro" id="IPR012334">
    <property type="entry name" value="Pectin_lyas_fold"/>
</dbReference>
<evidence type="ECO:0000256" key="3">
    <source>
        <dbReference type="ARBA" id="ARBA00022729"/>
    </source>
</evidence>
<dbReference type="EMBL" id="KN832975">
    <property type="protein sequence ID" value="KIM89422.1"/>
    <property type="molecule type" value="Genomic_DNA"/>
</dbReference>
<dbReference type="OrthoDB" id="1546079at2759"/>
<dbReference type="Pfam" id="PF00295">
    <property type="entry name" value="Glyco_hydro_28"/>
    <property type="match status" value="1"/>
</dbReference>
<evidence type="ECO:0000256" key="7">
    <source>
        <dbReference type="ARBA" id="ARBA00023295"/>
    </source>
</evidence>
<keyword evidence="14" id="KW-1185">Reference proteome</keyword>
<keyword evidence="7 11" id="KW-0326">Glycosidase</keyword>
<dbReference type="EC" id="3.2.1.15" evidence="2"/>
<evidence type="ECO:0000256" key="9">
    <source>
        <dbReference type="ARBA" id="ARBA00034074"/>
    </source>
</evidence>
<dbReference type="PROSITE" id="PS00502">
    <property type="entry name" value="POLYGALACTURONASE"/>
    <property type="match status" value="1"/>
</dbReference>
<dbReference type="InterPro" id="IPR050434">
    <property type="entry name" value="Glycosyl_hydrlase_28"/>
</dbReference>
<protein>
    <recommendedName>
        <fullName evidence="2">endo-polygalacturonase</fullName>
        <ecNumber evidence="2">3.2.1.15</ecNumber>
    </recommendedName>
</protein>
<reference evidence="13 14" key="1">
    <citation type="submission" date="2014-04" db="EMBL/GenBank/DDBJ databases">
        <authorList>
            <consortium name="DOE Joint Genome Institute"/>
            <person name="Kuo A."/>
            <person name="Tarkka M."/>
            <person name="Buscot F."/>
            <person name="Kohler A."/>
            <person name="Nagy L.G."/>
            <person name="Floudas D."/>
            <person name="Copeland A."/>
            <person name="Barry K.W."/>
            <person name="Cichocki N."/>
            <person name="Veneault-Fourrey C."/>
            <person name="LaButti K."/>
            <person name="Lindquist E.A."/>
            <person name="Lipzen A."/>
            <person name="Lundell T."/>
            <person name="Morin E."/>
            <person name="Murat C."/>
            <person name="Sun H."/>
            <person name="Tunlid A."/>
            <person name="Henrissat B."/>
            <person name="Grigoriev I.V."/>
            <person name="Hibbett D.S."/>
            <person name="Martin F."/>
            <person name="Nordberg H.P."/>
            <person name="Cantor M.N."/>
            <person name="Hua S.X."/>
        </authorList>
    </citation>
    <scope>NUCLEOTIDE SEQUENCE [LARGE SCALE GENOMIC DNA]</scope>
    <source>
        <strain evidence="13 14">F 1598</strain>
    </source>
</reference>
<keyword evidence="4" id="KW-0677">Repeat</keyword>
<evidence type="ECO:0000256" key="4">
    <source>
        <dbReference type="ARBA" id="ARBA00022737"/>
    </source>
</evidence>
<evidence type="ECO:0000256" key="12">
    <source>
        <dbReference type="SAM" id="SignalP"/>
    </source>
</evidence>
<evidence type="ECO:0000256" key="1">
    <source>
        <dbReference type="ARBA" id="ARBA00008834"/>
    </source>
</evidence>
<evidence type="ECO:0000256" key="11">
    <source>
        <dbReference type="RuleBase" id="RU361169"/>
    </source>
</evidence>
<keyword evidence="5 11" id="KW-0378">Hydrolase</keyword>
<dbReference type="GO" id="GO:0004650">
    <property type="term" value="F:polygalacturonase activity"/>
    <property type="evidence" value="ECO:0007669"/>
    <property type="project" value="UniProtKB-EC"/>
</dbReference>
<dbReference type="HOGENOM" id="CLU_040116_0_0_1"/>
<evidence type="ECO:0000256" key="8">
    <source>
        <dbReference type="ARBA" id="ARBA00023316"/>
    </source>
</evidence>
<sequence>MLRFLAPLVAILAQVTYSLAAPSHGLAYRGAARPGAAHIGKRCTATISSPADITSANLKCSTINIQSFTMTAGKTLSLTGLANGATVNLLGNVTFGVKNWAGPLFDIGTSSSSGTFTFNGNGKTLDGQGAQYWDGKGTNGGVTKPHPMVRISKGGGAFKCVTILNSPAHAISVGNSAPMTVSNVTIDDSAGTSLGGNTDCFDTSGSDLTITGNTCKNQDDCLAVGSGSNIQFSSNFCTGGHGVSIGSISSGKTVNDVTISNNTVTNSMYGLRIKTVYGATDASVTNIVYSGNKASGITHQGVAIEQDYKRWSQWYTF</sequence>
<keyword evidence="6" id="KW-1015">Disulfide bond</keyword>
<evidence type="ECO:0000256" key="5">
    <source>
        <dbReference type="ARBA" id="ARBA00022801"/>
    </source>
</evidence>
<dbReference type="PANTHER" id="PTHR31884">
    <property type="entry name" value="POLYGALACTURONASE"/>
    <property type="match status" value="1"/>
</dbReference>
<dbReference type="InParanoid" id="A0A0C3CI02"/>
<evidence type="ECO:0000313" key="13">
    <source>
        <dbReference type="EMBL" id="KIM89422.1"/>
    </source>
</evidence>
<dbReference type="GO" id="GO:0045490">
    <property type="term" value="P:pectin catabolic process"/>
    <property type="evidence" value="ECO:0007669"/>
    <property type="project" value="TreeGrafter"/>
</dbReference>
<feature type="chain" id="PRO_5002173209" description="endo-polygalacturonase" evidence="12">
    <location>
        <begin position="21"/>
        <end position="317"/>
    </location>
</feature>
<reference evidence="14" key="2">
    <citation type="submission" date="2015-01" db="EMBL/GenBank/DDBJ databases">
        <title>Evolutionary Origins and Diversification of the Mycorrhizal Mutualists.</title>
        <authorList>
            <consortium name="DOE Joint Genome Institute"/>
            <consortium name="Mycorrhizal Genomics Consortium"/>
            <person name="Kohler A."/>
            <person name="Kuo A."/>
            <person name="Nagy L.G."/>
            <person name="Floudas D."/>
            <person name="Copeland A."/>
            <person name="Barry K.W."/>
            <person name="Cichocki N."/>
            <person name="Veneault-Fourrey C."/>
            <person name="LaButti K."/>
            <person name="Lindquist E.A."/>
            <person name="Lipzen A."/>
            <person name="Lundell T."/>
            <person name="Morin E."/>
            <person name="Murat C."/>
            <person name="Riley R."/>
            <person name="Ohm R."/>
            <person name="Sun H."/>
            <person name="Tunlid A."/>
            <person name="Henrissat B."/>
            <person name="Grigoriev I.V."/>
            <person name="Hibbett D.S."/>
            <person name="Martin F."/>
        </authorList>
    </citation>
    <scope>NUCLEOTIDE SEQUENCE [LARGE SCALE GENOMIC DNA]</scope>
    <source>
        <strain evidence="14">F 1598</strain>
    </source>
</reference>
<name>A0A0C3CI02_PILCF</name>
<feature type="active site" evidence="10">
    <location>
        <position position="241"/>
    </location>
</feature>
<keyword evidence="3 12" id="KW-0732">Signal</keyword>
<feature type="signal peptide" evidence="12">
    <location>
        <begin position="1"/>
        <end position="20"/>
    </location>
</feature>
<evidence type="ECO:0000256" key="2">
    <source>
        <dbReference type="ARBA" id="ARBA00012736"/>
    </source>
</evidence>
<organism evidence="13 14">
    <name type="scientific">Piloderma croceum (strain F 1598)</name>
    <dbReference type="NCBI Taxonomy" id="765440"/>
    <lineage>
        <taxon>Eukaryota</taxon>
        <taxon>Fungi</taxon>
        <taxon>Dikarya</taxon>
        <taxon>Basidiomycota</taxon>
        <taxon>Agaricomycotina</taxon>
        <taxon>Agaricomycetes</taxon>
        <taxon>Agaricomycetidae</taxon>
        <taxon>Atheliales</taxon>
        <taxon>Atheliaceae</taxon>
        <taxon>Piloderma</taxon>
    </lineage>
</organism>
<dbReference type="Proteomes" id="UP000054166">
    <property type="component" value="Unassembled WGS sequence"/>
</dbReference>
<evidence type="ECO:0000313" key="14">
    <source>
        <dbReference type="Proteomes" id="UP000054166"/>
    </source>
</evidence>